<organism evidence="2">
    <name type="scientific">uncultured Leptolyngbya sp</name>
    <dbReference type="NCBI Taxonomy" id="332963"/>
    <lineage>
        <taxon>Bacteria</taxon>
        <taxon>Bacillati</taxon>
        <taxon>Cyanobacteriota</taxon>
        <taxon>Cyanophyceae</taxon>
        <taxon>Leptolyngbyales</taxon>
        <taxon>Leptolyngbyaceae</taxon>
        <taxon>Leptolyngbya group</taxon>
        <taxon>Leptolyngbya</taxon>
        <taxon>environmental samples</taxon>
    </lineage>
</organism>
<dbReference type="EMBL" id="CADCTY010001033">
    <property type="protein sequence ID" value="CAA9353472.1"/>
    <property type="molecule type" value="Genomic_DNA"/>
</dbReference>
<protein>
    <submittedName>
        <fullName evidence="2">Uncharacterized protein</fullName>
    </submittedName>
</protein>
<evidence type="ECO:0000256" key="1">
    <source>
        <dbReference type="SAM" id="MobiDB-lite"/>
    </source>
</evidence>
<feature type="region of interest" description="Disordered" evidence="1">
    <location>
        <begin position="1"/>
        <end position="29"/>
    </location>
</feature>
<accession>A0A6J4M9C5</accession>
<reference evidence="2" key="1">
    <citation type="submission" date="2020-02" db="EMBL/GenBank/DDBJ databases">
        <authorList>
            <person name="Meier V. D."/>
        </authorList>
    </citation>
    <scope>NUCLEOTIDE SEQUENCE</scope>
    <source>
        <strain evidence="2">AVDCRST_MAG94</strain>
    </source>
</reference>
<name>A0A6J4M9C5_9CYAN</name>
<proteinExistence type="predicted"/>
<evidence type="ECO:0000313" key="2">
    <source>
        <dbReference type="EMBL" id="CAA9353472.1"/>
    </source>
</evidence>
<gene>
    <name evidence="2" type="ORF">AVDCRST_MAG94-2943</name>
</gene>
<sequence>MPPVPEPQFQSEPVPELFSPSPEPEAQPENLIDVTLQASESHQALEELESSAQTELAPATGFKVDARIHVEGSQNKHVNGKTKNIARANSMHKTVAALVDGSLPWNTVSLPIQRCTKVDVQAEAPTSFQFEVGDRIHILRHQHGEGSWAGKTARIWQVTPDGHLRVDVEGHPEVRFSLHPDWVERIPEEIPEQHNEQLEQVLSPSWADEQDPEPPTVTDIPSLVQREGEAAPHVQPGDRVFLGDPNQQGQRWMGEVAEVLEAAEDCIKLIVELRPSGQTAVTTF</sequence>
<dbReference type="AlphaFoldDB" id="A0A6J4M9C5"/>